<dbReference type="InterPro" id="IPR018946">
    <property type="entry name" value="PhoD-like_MPP"/>
</dbReference>
<feature type="domain" description="PhoD-like phosphatase metallophosphatase" evidence="2">
    <location>
        <begin position="186"/>
        <end position="405"/>
    </location>
</feature>
<sequence>MTRREFIAATSALPAATLAAEPGAPVPKDKNHAKPKPASAPKPPHPQIPPLTPIPGPACLEAGPMLGHVSDEEAWIWVKASKPSTLKVRVSEHADLSESREVAFGPVDERSGRTASVRVDNLHADKRYYYEVLLDDRIVSSMPAPSFVAASPSVWHGRIRVAFGSCVGRLPEYSAATWGDLAARGNFDLFLMLGDNHYGDTTELERQRLYYTAHRQLAGFREITAQRPVYAIWDDHDFGPNNSDSTSVGKEQSRQAFHEYWANPVRITEKEDPAIYHTFERSGVGFFMLDVRWHRTPNKDPDGAAKTMLGATQLAWLKRELKASKARVKIIASGSEWQTYSQPDSWAKFLTERDALLSWMQQEGIEGVIFVSGDRHFSAGYHIHDRWVEFTSGPLGSDNPKNPTSLVSPETFTFHHEGKLWTVLDIDCSTAIPAVSYEVWQAGEGMIESTPLAWEAICGRELIAKSERVMEVREEQERKKAGRS</sequence>
<organism evidence="4 5">
    <name type="scientific">Roseimicrobium gellanilyticum</name>
    <dbReference type="NCBI Taxonomy" id="748857"/>
    <lineage>
        <taxon>Bacteria</taxon>
        <taxon>Pseudomonadati</taxon>
        <taxon>Verrucomicrobiota</taxon>
        <taxon>Verrucomicrobiia</taxon>
        <taxon>Verrucomicrobiales</taxon>
        <taxon>Verrucomicrobiaceae</taxon>
        <taxon>Roseimicrobium</taxon>
    </lineage>
</organism>
<dbReference type="Pfam" id="PF09423">
    <property type="entry name" value="PhoD"/>
    <property type="match status" value="1"/>
</dbReference>
<evidence type="ECO:0000259" key="3">
    <source>
        <dbReference type="Pfam" id="PF25077"/>
    </source>
</evidence>
<feature type="compositionally biased region" description="Pro residues" evidence="1">
    <location>
        <begin position="38"/>
        <end position="56"/>
    </location>
</feature>
<dbReference type="AlphaFoldDB" id="A0A366HQZ5"/>
<feature type="compositionally biased region" description="Low complexity" evidence="1">
    <location>
        <begin position="13"/>
        <end position="23"/>
    </location>
</feature>
<feature type="region of interest" description="Disordered" evidence="1">
    <location>
        <begin position="13"/>
        <end position="57"/>
    </location>
</feature>
<proteinExistence type="predicted"/>
<name>A0A366HQZ5_9BACT</name>
<gene>
    <name evidence="4" type="ORF">DES53_102471</name>
</gene>
<dbReference type="Proteomes" id="UP000253426">
    <property type="component" value="Unassembled WGS sequence"/>
</dbReference>
<dbReference type="InterPro" id="IPR029052">
    <property type="entry name" value="Metallo-depent_PP-like"/>
</dbReference>
<dbReference type="EMBL" id="QNRR01000002">
    <property type="protein sequence ID" value="RBP46085.1"/>
    <property type="molecule type" value="Genomic_DNA"/>
</dbReference>
<evidence type="ECO:0000259" key="2">
    <source>
        <dbReference type="Pfam" id="PF09423"/>
    </source>
</evidence>
<dbReference type="PANTHER" id="PTHR33987:SF1">
    <property type="entry name" value="CALCINEURIN-LIKE METALLO-PHOSPHOESTERASE SUPERFAMILY PROTEIN"/>
    <property type="match status" value="1"/>
</dbReference>
<dbReference type="RefSeq" id="WP_113957626.1">
    <property type="nucleotide sequence ID" value="NZ_QNRR01000002.1"/>
</dbReference>
<evidence type="ECO:0000256" key="1">
    <source>
        <dbReference type="SAM" id="MobiDB-lite"/>
    </source>
</evidence>
<dbReference type="CDD" id="cd07389">
    <property type="entry name" value="MPP_PhoD"/>
    <property type="match status" value="1"/>
</dbReference>
<evidence type="ECO:0000313" key="4">
    <source>
        <dbReference type="EMBL" id="RBP46085.1"/>
    </source>
</evidence>
<protein>
    <submittedName>
        <fullName evidence="4">Alkaline phosphatase D</fullName>
    </submittedName>
</protein>
<dbReference type="InterPro" id="IPR038607">
    <property type="entry name" value="PhoD-like_sf"/>
</dbReference>
<dbReference type="PANTHER" id="PTHR33987">
    <property type="entry name" value="CALCINEURIN-LIKE METALLO-PHOSPHOESTERASE SUPERFAMILY PROTEIN"/>
    <property type="match status" value="1"/>
</dbReference>
<dbReference type="SUPFAM" id="SSF56300">
    <property type="entry name" value="Metallo-dependent phosphatases"/>
    <property type="match status" value="1"/>
</dbReference>
<dbReference type="Gene3D" id="3.60.21.70">
    <property type="entry name" value="PhoD-like phosphatase"/>
    <property type="match status" value="1"/>
</dbReference>
<dbReference type="Pfam" id="PF25077">
    <property type="entry name" value="DUF7800"/>
    <property type="match status" value="1"/>
</dbReference>
<reference evidence="4 5" key="1">
    <citation type="submission" date="2018-06" db="EMBL/GenBank/DDBJ databases">
        <title>Genomic Encyclopedia of Type Strains, Phase IV (KMG-IV): sequencing the most valuable type-strain genomes for metagenomic binning, comparative biology and taxonomic classification.</title>
        <authorList>
            <person name="Goeker M."/>
        </authorList>
    </citation>
    <scope>NUCLEOTIDE SEQUENCE [LARGE SCALE GENOMIC DNA]</scope>
    <source>
        <strain evidence="4 5">DSM 25532</strain>
    </source>
</reference>
<dbReference type="OrthoDB" id="9810511at2"/>
<comment type="caution">
    <text evidence="4">The sequence shown here is derived from an EMBL/GenBank/DDBJ whole genome shotgun (WGS) entry which is preliminary data.</text>
</comment>
<accession>A0A366HQZ5</accession>
<evidence type="ECO:0000313" key="5">
    <source>
        <dbReference type="Proteomes" id="UP000253426"/>
    </source>
</evidence>
<dbReference type="InterPro" id="IPR056702">
    <property type="entry name" value="DUF7800"/>
</dbReference>
<keyword evidence="5" id="KW-1185">Reference proteome</keyword>
<feature type="domain" description="DUF7800" evidence="3">
    <location>
        <begin position="60"/>
        <end position="146"/>
    </location>
</feature>